<evidence type="ECO:0000313" key="3">
    <source>
        <dbReference type="EMBL" id="CAH0376222.1"/>
    </source>
</evidence>
<keyword evidence="1" id="KW-0560">Oxidoreductase</keyword>
<organism evidence="3 4">
    <name type="scientific">Pelagomonas calceolata</name>
    <dbReference type="NCBI Taxonomy" id="35677"/>
    <lineage>
        <taxon>Eukaryota</taxon>
        <taxon>Sar</taxon>
        <taxon>Stramenopiles</taxon>
        <taxon>Ochrophyta</taxon>
        <taxon>Pelagophyceae</taxon>
        <taxon>Pelagomonadales</taxon>
        <taxon>Pelagomonadaceae</taxon>
        <taxon>Pelagomonas</taxon>
    </lineage>
</organism>
<evidence type="ECO:0000259" key="2">
    <source>
        <dbReference type="PROSITE" id="PS51471"/>
    </source>
</evidence>
<dbReference type="InterPro" id="IPR005123">
    <property type="entry name" value="Oxoglu/Fe-dep_dioxygenase_dom"/>
</dbReference>
<dbReference type="Proteomes" id="UP000789595">
    <property type="component" value="Unassembled WGS sequence"/>
</dbReference>
<keyword evidence="1" id="KW-0479">Metal-binding</keyword>
<dbReference type="PANTHER" id="PTHR47990">
    <property type="entry name" value="2-OXOGLUTARATE (2OG) AND FE(II)-DEPENDENT OXYGENASE SUPERFAMILY PROTEIN-RELATED"/>
    <property type="match status" value="1"/>
</dbReference>
<dbReference type="OrthoDB" id="288590at2759"/>
<dbReference type="GO" id="GO:0016491">
    <property type="term" value="F:oxidoreductase activity"/>
    <property type="evidence" value="ECO:0007669"/>
    <property type="project" value="UniProtKB-KW"/>
</dbReference>
<keyword evidence="1" id="KW-0408">Iron</keyword>
<dbReference type="Gene3D" id="2.60.120.330">
    <property type="entry name" value="B-lactam Antibiotic, Isopenicillin N Synthase, Chain"/>
    <property type="match status" value="1"/>
</dbReference>
<reference evidence="3" key="1">
    <citation type="submission" date="2021-11" db="EMBL/GenBank/DDBJ databases">
        <authorList>
            <consortium name="Genoscope - CEA"/>
            <person name="William W."/>
        </authorList>
    </citation>
    <scope>NUCLEOTIDE SEQUENCE</scope>
</reference>
<dbReference type="GO" id="GO:0046872">
    <property type="term" value="F:metal ion binding"/>
    <property type="evidence" value="ECO:0007669"/>
    <property type="project" value="UniProtKB-KW"/>
</dbReference>
<proteinExistence type="inferred from homology"/>
<feature type="domain" description="Fe2OG dioxygenase" evidence="2">
    <location>
        <begin position="164"/>
        <end position="258"/>
    </location>
</feature>
<dbReference type="Pfam" id="PF14226">
    <property type="entry name" value="DIOX_N"/>
    <property type="match status" value="1"/>
</dbReference>
<comment type="similarity">
    <text evidence="1">Belongs to the iron/ascorbate-dependent oxidoreductase family.</text>
</comment>
<dbReference type="AlphaFoldDB" id="A0A8J2X0V1"/>
<dbReference type="SUPFAM" id="SSF51197">
    <property type="entry name" value="Clavaminate synthase-like"/>
    <property type="match status" value="1"/>
</dbReference>
<dbReference type="EMBL" id="CAKKNE010000005">
    <property type="protein sequence ID" value="CAH0376222.1"/>
    <property type="molecule type" value="Genomic_DNA"/>
</dbReference>
<keyword evidence="4" id="KW-1185">Reference proteome</keyword>
<protein>
    <recommendedName>
        <fullName evidence="2">Fe2OG dioxygenase domain-containing protein</fullName>
    </recommendedName>
</protein>
<dbReference type="InterPro" id="IPR050231">
    <property type="entry name" value="Iron_ascorbate_oxido_reductase"/>
</dbReference>
<dbReference type="InterPro" id="IPR044861">
    <property type="entry name" value="IPNS-like_FE2OG_OXY"/>
</dbReference>
<accession>A0A8J2X0V1</accession>
<comment type="caution">
    <text evidence="3">The sequence shown here is derived from an EMBL/GenBank/DDBJ whole genome shotgun (WGS) entry which is preliminary data.</text>
</comment>
<evidence type="ECO:0000256" key="1">
    <source>
        <dbReference type="RuleBase" id="RU003682"/>
    </source>
</evidence>
<dbReference type="InterPro" id="IPR027443">
    <property type="entry name" value="IPNS-like_sf"/>
</dbReference>
<dbReference type="InterPro" id="IPR026992">
    <property type="entry name" value="DIOX_N"/>
</dbReference>
<dbReference type="PROSITE" id="PS51471">
    <property type="entry name" value="FE2OG_OXY"/>
    <property type="match status" value="1"/>
</dbReference>
<dbReference type="Pfam" id="PF03171">
    <property type="entry name" value="2OG-FeII_Oxy"/>
    <property type="match status" value="1"/>
</dbReference>
<gene>
    <name evidence="3" type="ORF">PECAL_5P07880</name>
</gene>
<name>A0A8J2X0V1_9STRA</name>
<evidence type="ECO:0000313" key="4">
    <source>
        <dbReference type="Proteomes" id="UP000789595"/>
    </source>
</evidence>
<sequence>MTATTAAVPIFPLANLEQHVDALRKTCHETGLFYLRLDDAGACERCAAAAREFFDSDDATKAICSYEASPAFRGYMRLGVENTAGVIDAREQIELGREDGICDGVAQRLVGANRWPDNDGKLRGACEPWLAAMSAAAARVTRALSLGLGLEASTLDDRVLGQAPHWQAKLASYPPDVGPGVGAHSDSGWLTLLWADQPGLEAQLRTGEWVAVPPRDGAVAVNLGEMLQLASGGYYRATPHRVGPSQQRRVSLPFFWNPSLSAIVDVVCDPSALPWTRDRPPAETRHSLLRAYGANAFKSLARSHPLVFARHHPDLCVLEDGTVAARDEGDAAAQRPDDQIYCQFSSFSSPTTPHV</sequence>